<evidence type="ECO:0000313" key="3">
    <source>
        <dbReference type="Proteomes" id="UP000887226"/>
    </source>
</evidence>
<feature type="transmembrane region" description="Helical" evidence="1">
    <location>
        <begin position="111"/>
        <end position="137"/>
    </location>
</feature>
<accession>A0A9P8CJG8</accession>
<dbReference type="EMBL" id="MU253740">
    <property type="protein sequence ID" value="KAG9248982.1"/>
    <property type="molecule type" value="Genomic_DNA"/>
</dbReference>
<evidence type="ECO:0000256" key="1">
    <source>
        <dbReference type="SAM" id="Phobius"/>
    </source>
</evidence>
<dbReference type="GO" id="GO:0035838">
    <property type="term" value="C:growing cell tip"/>
    <property type="evidence" value="ECO:0007669"/>
    <property type="project" value="TreeGrafter"/>
</dbReference>
<dbReference type="AlphaFoldDB" id="A0A9P8CJG8"/>
<dbReference type="Proteomes" id="UP000887226">
    <property type="component" value="Unassembled WGS sequence"/>
</dbReference>
<evidence type="ECO:0000313" key="2">
    <source>
        <dbReference type="EMBL" id="KAG9248982.1"/>
    </source>
</evidence>
<comment type="caution">
    <text evidence="2">The sequence shown here is derived from an EMBL/GenBank/DDBJ whole genome shotgun (WGS) entry which is preliminary data.</text>
</comment>
<proteinExistence type="predicted"/>
<keyword evidence="1" id="KW-0812">Transmembrane</keyword>
<dbReference type="Gene3D" id="1.20.140.150">
    <property type="match status" value="1"/>
</dbReference>
<dbReference type="GO" id="GO:0032153">
    <property type="term" value="C:cell division site"/>
    <property type="evidence" value="ECO:0007669"/>
    <property type="project" value="TreeGrafter"/>
</dbReference>
<dbReference type="OrthoDB" id="2354757at2759"/>
<reference evidence="2" key="1">
    <citation type="journal article" date="2021" name="IMA Fungus">
        <title>Genomic characterization of three marine fungi, including Emericellopsis atlantica sp. nov. with signatures of a generalist lifestyle and marine biomass degradation.</title>
        <authorList>
            <person name="Hagestad O.C."/>
            <person name="Hou L."/>
            <person name="Andersen J.H."/>
            <person name="Hansen E.H."/>
            <person name="Altermark B."/>
            <person name="Li C."/>
            <person name="Kuhnert E."/>
            <person name="Cox R.J."/>
            <person name="Crous P.W."/>
            <person name="Spatafora J.W."/>
            <person name="Lail K."/>
            <person name="Amirebrahimi M."/>
            <person name="Lipzen A."/>
            <person name="Pangilinan J."/>
            <person name="Andreopoulos W."/>
            <person name="Hayes R.D."/>
            <person name="Ng V."/>
            <person name="Grigoriev I.V."/>
            <person name="Jackson S.A."/>
            <person name="Sutton T.D.S."/>
            <person name="Dobson A.D.W."/>
            <person name="Rama T."/>
        </authorList>
    </citation>
    <scope>NUCLEOTIDE SEQUENCE</scope>
    <source>
        <strain evidence="2">TRa3180A</strain>
    </source>
</reference>
<protein>
    <submittedName>
        <fullName evidence="2">SUR7/PalI family-domain-containing protein</fullName>
    </submittedName>
</protein>
<keyword evidence="1" id="KW-0472">Membrane</keyword>
<name>A0A9P8CJG8_9HELO</name>
<dbReference type="PANTHER" id="PTHR28013:SF7">
    <property type="entry name" value="PALI-DOMAIN-CONTAINING PROTEIN"/>
    <property type="match status" value="1"/>
</dbReference>
<dbReference type="GO" id="GO:0005886">
    <property type="term" value="C:plasma membrane"/>
    <property type="evidence" value="ECO:0007669"/>
    <property type="project" value="InterPro"/>
</dbReference>
<feature type="transmembrane region" description="Helical" evidence="1">
    <location>
        <begin position="144"/>
        <end position="163"/>
    </location>
</feature>
<feature type="transmembrane region" description="Helical" evidence="1">
    <location>
        <begin position="183"/>
        <end position="207"/>
    </location>
</feature>
<gene>
    <name evidence="2" type="ORF">BJ878DRAFT_485667</name>
</gene>
<sequence>MAATGIIHHIGTFLLFASAILLLITTISSPVVNDISLLKVDLQNSSSITFGTFGYCVRDVVSDSGNENSKSDYCTGKHIGYNPAGLMENVDNTDFNTASTETTKVLTRVMVLHPICCGLAFIAFLLALGAGICGGLLASLTAALTWALTLVVLVTDFVFFGILKSHINDTDDDQAGSHASFGIGIWTLLAATILLFFASIIVFLACCSARRHKKSARVSTKNDYGTTTTKRHFWQRRTRY</sequence>
<dbReference type="Pfam" id="PF06687">
    <property type="entry name" value="SUR7"/>
    <property type="match status" value="1"/>
</dbReference>
<organism evidence="2 3">
    <name type="scientific">Calycina marina</name>
    <dbReference type="NCBI Taxonomy" id="1763456"/>
    <lineage>
        <taxon>Eukaryota</taxon>
        <taxon>Fungi</taxon>
        <taxon>Dikarya</taxon>
        <taxon>Ascomycota</taxon>
        <taxon>Pezizomycotina</taxon>
        <taxon>Leotiomycetes</taxon>
        <taxon>Helotiales</taxon>
        <taxon>Pezizellaceae</taxon>
        <taxon>Calycina</taxon>
    </lineage>
</organism>
<feature type="transmembrane region" description="Helical" evidence="1">
    <location>
        <begin position="12"/>
        <end position="32"/>
    </location>
</feature>
<dbReference type="InterPro" id="IPR009571">
    <property type="entry name" value="SUR7/Rim9-like_fungi"/>
</dbReference>
<dbReference type="InterPro" id="IPR051380">
    <property type="entry name" value="pH-response_reg_palI/RIM9"/>
</dbReference>
<keyword evidence="1" id="KW-1133">Transmembrane helix</keyword>
<dbReference type="PANTHER" id="PTHR28013">
    <property type="entry name" value="PROTEIN DCV1-RELATED"/>
    <property type="match status" value="1"/>
</dbReference>
<keyword evidence="3" id="KW-1185">Reference proteome</keyword>